<name>A0ABY5NU13_9FLAO</name>
<reference evidence="1 2" key="1">
    <citation type="submission" date="2022-08" db="EMBL/GenBank/DDBJ databases">
        <title>Myroides zhujiangensis sp. nov., a novel bacterium isolated from sediment in the Pearl River Estuary.</title>
        <authorList>
            <person name="Cui L."/>
        </authorList>
    </citation>
    <scope>NUCLEOTIDE SEQUENCE [LARGE SCALE GENOMIC DNA]</scope>
    <source>
        <strain evidence="1 2">SCSIO 72103</strain>
    </source>
</reference>
<accession>A0ABY5NU13</accession>
<evidence type="ECO:0000313" key="2">
    <source>
        <dbReference type="Proteomes" id="UP001317001"/>
    </source>
</evidence>
<dbReference type="InterPro" id="IPR022385">
    <property type="entry name" value="Rhs_assc_core"/>
</dbReference>
<sequence length="82" mass="9630">MKNKDLTFLERGYTGHEHLQGVGLINMNARLYDPKLHRFLAPDNFIQDPSNSQNYNRYGYVMNNPLKFLNINLKRVKCLGLF</sequence>
<organism evidence="1 2">
    <name type="scientific">Paenimyroides aestuarii</name>
    <dbReference type="NCBI Taxonomy" id="2968490"/>
    <lineage>
        <taxon>Bacteria</taxon>
        <taxon>Pseudomonadati</taxon>
        <taxon>Bacteroidota</taxon>
        <taxon>Flavobacteriia</taxon>
        <taxon>Flavobacteriales</taxon>
        <taxon>Flavobacteriaceae</taxon>
        <taxon>Paenimyroides</taxon>
    </lineage>
</organism>
<dbReference type="RefSeq" id="WP_257499759.1">
    <property type="nucleotide sequence ID" value="NZ_CP102382.1"/>
</dbReference>
<proteinExistence type="predicted"/>
<dbReference type="Gene3D" id="2.180.10.10">
    <property type="entry name" value="RHS repeat-associated core"/>
    <property type="match status" value="1"/>
</dbReference>
<dbReference type="Proteomes" id="UP001317001">
    <property type="component" value="Chromosome"/>
</dbReference>
<dbReference type="NCBIfam" id="TIGR03696">
    <property type="entry name" value="Rhs_assc_core"/>
    <property type="match status" value="1"/>
</dbReference>
<dbReference type="EMBL" id="CP102382">
    <property type="protein sequence ID" value="UUV21839.1"/>
    <property type="molecule type" value="Genomic_DNA"/>
</dbReference>
<protein>
    <recommendedName>
        <fullName evidence="3">RHS repeat-associated core domain-containing protein</fullName>
    </recommendedName>
</protein>
<evidence type="ECO:0000313" key="1">
    <source>
        <dbReference type="EMBL" id="UUV21839.1"/>
    </source>
</evidence>
<gene>
    <name evidence="1" type="ORF">NPX36_01940</name>
</gene>
<keyword evidence="2" id="KW-1185">Reference proteome</keyword>
<evidence type="ECO:0008006" key="3">
    <source>
        <dbReference type="Google" id="ProtNLM"/>
    </source>
</evidence>